<proteinExistence type="predicted"/>
<dbReference type="Proteomes" id="UP000230214">
    <property type="component" value="Unassembled WGS sequence"/>
</dbReference>
<dbReference type="InterPro" id="IPR010921">
    <property type="entry name" value="Trp_repressor/repl_initiator"/>
</dbReference>
<dbReference type="InterPro" id="IPR000831">
    <property type="entry name" value="Trp_repress"/>
</dbReference>
<dbReference type="GO" id="GO:0043565">
    <property type="term" value="F:sequence-specific DNA binding"/>
    <property type="evidence" value="ECO:0007669"/>
    <property type="project" value="InterPro"/>
</dbReference>
<dbReference type="InterPro" id="IPR038116">
    <property type="entry name" value="TrpR-like_sf"/>
</dbReference>
<protein>
    <submittedName>
        <fullName evidence="1">Uncharacterized protein</fullName>
    </submittedName>
</protein>
<evidence type="ECO:0000313" key="2">
    <source>
        <dbReference type="Proteomes" id="UP000230214"/>
    </source>
</evidence>
<organism evidence="1 2">
    <name type="scientific">candidate division WWE3 bacterium CG10_big_fil_rev_8_21_14_0_10_32_10</name>
    <dbReference type="NCBI Taxonomy" id="1975090"/>
    <lineage>
        <taxon>Bacteria</taxon>
        <taxon>Katanobacteria</taxon>
    </lineage>
</organism>
<accession>A0A2H0RBP8</accession>
<dbReference type="Gene3D" id="1.10.1270.10">
    <property type="entry name" value="TrpR-like"/>
    <property type="match status" value="1"/>
</dbReference>
<dbReference type="SUPFAM" id="SSF48295">
    <property type="entry name" value="TrpR-like"/>
    <property type="match status" value="1"/>
</dbReference>
<dbReference type="Pfam" id="PF01371">
    <property type="entry name" value="Trp_repressor"/>
    <property type="match status" value="1"/>
</dbReference>
<dbReference type="EMBL" id="PCXU01000001">
    <property type="protein sequence ID" value="PIR43938.1"/>
    <property type="molecule type" value="Genomic_DNA"/>
</dbReference>
<dbReference type="AlphaFoldDB" id="A0A2H0RBP8"/>
<name>A0A2H0RBP8_UNCKA</name>
<dbReference type="GO" id="GO:0003700">
    <property type="term" value="F:DNA-binding transcription factor activity"/>
    <property type="evidence" value="ECO:0007669"/>
    <property type="project" value="InterPro"/>
</dbReference>
<evidence type="ECO:0000313" key="1">
    <source>
        <dbReference type="EMBL" id="PIR43938.1"/>
    </source>
</evidence>
<gene>
    <name evidence="1" type="ORF">COV24_00050</name>
</gene>
<comment type="caution">
    <text evidence="1">The sequence shown here is derived from an EMBL/GenBank/DDBJ whole genome shotgun (WGS) entry which is preliminary data.</text>
</comment>
<reference evidence="1 2" key="1">
    <citation type="submission" date="2017-09" db="EMBL/GenBank/DDBJ databases">
        <title>Depth-based differentiation of microbial function through sediment-hosted aquifers and enrichment of novel symbionts in the deep terrestrial subsurface.</title>
        <authorList>
            <person name="Probst A.J."/>
            <person name="Ladd B."/>
            <person name="Jarett J.K."/>
            <person name="Geller-Mcgrath D.E."/>
            <person name="Sieber C.M."/>
            <person name="Emerson J.B."/>
            <person name="Anantharaman K."/>
            <person name="Thomas B.C."/>
            <person name="Malmstrom R."/>
            <person name="Stieglmeier M."/>
            <person name="Klingl A."/>
            <person name="Woyke T."/>
            <person name="Ryan C.M."/>
            <person name="Banfield J.F."/>
        </authorList>
    </citation>
    <scope>NUCLEOTIDE SEQUENCE [LARGE SCALE GENOMIC DNA]</scope>
    <source>
        <strain evidence="1">CG10_big_fil_rev_8_21_14_0_10_32_10</strain>
    </source>
</reference>
<sequence>MDIRDYPKNYKDTAFYYFITILLAAKNVGDAIEIANSIFSESERLSIGRRLEIAYYLGEGKTSTEIIEMLKTSKDTVSKVSNLYNKSTQPFENLIKKHSNIKNEYKNNKYIKKEGSILAFKYTEETDFSFKDVKRS</sequence>